<evidence type="ECO:0000256" key="1">
    <source>
        <dbReference type="SAM" id="MobiDB-lite"/>
    </source>
</evidence>
<sequence>MGPRCSVSLLGDSCRSHQALHRLLAIQAPTEEEGNLRPEPKAATGHPRESAPLDCVDPGAAQGAPWCPGGKP</sequence>
<evidence type="ECO:0000313" key="3">
    <source>
        <dbReference type="Proteomes" id="UP001066276"/>
    </source>
</evidence>
<evidence type="ECO:0000313" key="2">
    <source>
        <dbReference type="EMBL" id="KAJ1214346.1"/>
    </source>
</evidence>
<name>A0AAV7WNM7_PLEWA</name>
<keyword evidence="3" id="KW-1185">Reference proteome</keyword>
<dbReference type="Proteomes" id="UP001066276">
    <property type="component" value="Chromosome 1_1"/>
</dbReference>
<reference evidence="2" key="1">
    <citation type="journal article" date="2022" name="bioRxiv">
        <title>Sequencing and chromosome-scale assembly of the giantPleurodeles waltlgenome.</title>
        <authorList>
            <person name="Brown T."/>
            <person name="Elewa A."/>
            <person name="Iarovenko S."/>
            <person name="Subramanian E."/>
            <person name="Araus A.J."/>
            <person name="Petzold A."/>
            <person name="Susuki M."/>
            <person name="Suzuki K.-i.T."/>
            <person name="Hayashi T."/>
            <person name="Toyoda A."/>
            <person name="Oliveira C."/>
            <person name="Osipova E."/>
            <person name="Leigh N.D."/>
            <person name="Simon A."/>
            <person name="Yun M.H."/>
        </authorList>
    </citation>
    <scope>NUCLEOTIDE SEQUENCE</scope>
    <source>
        <strain evidence="2">20211129_DDA</strain>
        <tissue evidence="2">Liver</tissue>
    </source>
</reference>
<protein>
    <submittedName>
        <fullName evidence="2">Uncharacterized protein</fullName>
    </submittedName>
</protein>
<dbReference type="AlphaFoldDB" id="A0AAV7WNM7"/>
<proteinExistence type="predicted"/>
<comment type="caution">
    <text evidence="2">The sequence shown here is derived from an EMBL/GenBank/DDBJ whole genome shotgun (WGS) entry which is preliminary data.</text>
</comment>
<feature type="region of interest" description="Disordered" evidence="1">
    <location>
        <begin position="27"/>
        <end position="72"/>
    </location>
</feature>
<gene>
    <name evidence="2" type="ORF">NDU88_001965</name>
</gene>
<accession>A0AAV7WNM7</accession>
<feature type="compositionally biased region" description="Basic and acidic residues" evidence="1">
    <location>
        <begin position="34"/>
        <end position="51"/>
    </location>
</feature>
<organism evidence="2 3">
    <name type="scientific">Pleurodeles waltl</name>
    <name type="common">Iberian ribbed newt</name>
    <dbReference type="NCBI Taxonomy" id="8319"/>
    <lineage>
        <taxon>Eukaryota</taxon>
        <taxon>Metazoa</taxon>
        <taxon>Chordata</taxon>
        <taxon>Craniata</taxon>
        <taxon>Vertebrata</taxon>
        <taxon>Euteleostomi</taxon>
        <taxon>Amphibia</taxon>
        <taxon>Batrachia</taxon>
        <taxon>Caudata</taxon>
        <taxon>Salamandroidea</taxon>
        <taxon>Salamandridae</taxon>
        <taxon>Pleurodelinae</taxon>
        <taxon>Pleurodeles</taxon>
    </lineage>
</organism>
<dbReference type="EMBL" id="JANPWB010000001">
    <property type="protein sequence ID" value="KAJ1214346.1"/>
    <property type="molecule type" value="Genomic_DNA"/>
</dbReference>